<dbReference type="GO" id="GO:0005886">
    <property type="term" value="C:plasma membrane"/>
    <property type="evidence" value="ECO:0007669"/>
    <property type="project" value="UniProtKB-SubCell"/>
</dbReference>
<protein>
    <recommendedName>
        <fullName evidence="10">UDP-N-acetylglucosamine--N-acetylmuramyl-(pentapeptide) pyrophosphoryl-undecaprenol N-acetylglucosamine transferase</fullName>
        <ecNumber evidence="10">2.4.1.227</ecNumber>
    </recommendedName>
    <alternativeName>
        <fullName evidence="10">Undecaprenyl-PP-MurNAc-pentapeptide-UDPGlcNAc GlcNAc transferase</fullName>
    </alternativeName>
</protein>
<feature type="domain" description="Glycosyl transferase family 28 C-terminal" evidence="12">
    <location>
        <begin position="206"/>
        <end position="355"/>
    </location>
</feature>
<comment type="pathway">
    <text evidence="10">Cell wall biogenesis; peptidoglycan biosynthesis.</text>
</comment>
<feature type="binding site" evidence="10">
    <location>
        <position position="310"/>
    </location>
    <ligand>
        <name>UDP-N-acetyl-alpha-D-glucosamine</name>
        <dbReference type="ChEBI" id="CHEBI:57705"/>
    </ligand>
</feature>
<evidence type="ECO:0000259" key="12">
    <source>
        <dbReference type="Pfam" id="PF04101"/>
    </source>
</evidence>
<feature type="binding site" evidence="10">
    <location>
        <position position="265"/>
    </location>
    <ligand>
        <name>UDP-N-acetyl-alpha-D-glucosamine</name>
        <dbReference type="ChEBI" id="CHEBI:57705"/>
    </ligand>
</feature>
<keyword evidence="7 10" id="KW-0472">Membrane</keyword>
<dbReference type="Proteomes" id="UP000509458">
    <property type="component" value="Chromosome"/>
</dbReference>
<dbReference type="CDD" id="cd03785">
    <property type="entry name" value="GT28_MurG"/>
    <property type="match status" value="1"/>
</dbReference>
<keyword evidence="9 10" id="KW-0961">Cell wall biogenesis/degradation</keyword>
<keyword evidence="1 10" id="KW-1003">Cell membrane</keyword>
<evidence type="ECO:0000256" key="6">
    <source>
        <dbReference type="ARBA" id="ARBA00022984"/>
    </source>
</evidence>
<accession>A0A6T9Y5F5</accession>
<dbReference type="PANTHER" id="PTHR21015:SF22">
    <property type="entry name" value="GLYCOSYLTRANSFERASE"/>
    <property type="match status" value="1"/>
</dbReference>
<feature type="binding site" evidence="10">
    <location>
        <position position="211"/>
    </location>
    <ligand>
        <name>UDP-N-acetyl-alpha-D-glucosamine</name>
        <dbReference type="ChEBI" id="CHEBI:57705"/>
    </ligand>
</feature>
<evidence type="ECO:0000256" key="7">
    <source>
        <dbReference type="ARBA" id="ARBA00023136"/>
    </source>
</evidence>
<sequence length="380" mass="39996">MAKRCLIMAGGTGGHVFPGLAVANALRSEGWDIHWLGTAERMEAQVVPKHDIPIHFIPVKGLRGKGISARLQGAVALVKSLFSARRIIKRLQPDIVIGFGGYASGPGGVAAKSLGIPVIVHEQNAAAGMTNKLLSKIASRVLLGFNDAKEQFSGVVDKVHTVGNPVRDEIWQVMPKAEDNNAGANTNNLENPLGNTSGYKQGLNMLVVGGSLGAQILNETVPETCGVLEGLSIKHQCGKGNSKSVAQAYKSAGADMSKIDVSDFIDDMAAAYEWADFIVCRAGALTVSEVAAAGRAAIFVPLPFAVDDHQTKNAQSLVKQNAALMIAQSVLKENLGQAVRQWLQHPEDCLKMGAVAKTCASTHATENVVSHVKSVVGVGD</sequence>
<dbReference type="InterPro" id="IPR006009">
    <property type="entry name" value="GlcNAc_MurG"/>
</dbReference>
<dbReference type="HAMAP" id="MF_00033">
    <property type="entry name" value="MurG"/>
    <property type="match status" value="1"/>
</dbReference>
<dbReference type="EC" id="2.4.1.227" evidence="10"/>
<dbReference type="Pfam" id="PF03033">
    <property type="entry name" value="Glyco_transf_28"/>
    <property type="match status" value="1"/>
</dbReference>
<reference evidence="13 14" key="1">
    <citation type="submission" date="2020-06" db="EMBL/GenBank/DDBJ databases">
        <authorList>
            <person name="Duchaud E."/>
        </authorList>
    </citation>
    <scope>NUCLEOTIDE SEQUENCE [LARGE SCALE GENOMIC DNA]</scope>
    <source>
        <strain evidence="13">Alteromonas fortis</strain>
    </source>
</reference>
<dbReference type="RefSeq" id="WP_179984271.1">
    <property type="nucleotide sequence ID" value="NZ_LR812090.1"/>
</dbReference>
<feature type="binding site" evidence="10">
    <location>
        <position position="167"/>
    </location>
    <ligand>
        <name>UDP-N-acetyl-alpha-D-glucosamine</name>
        <dbReference type="ChEBI" id="CHEBI:57705"/>
    </ligand>
</feature>
<evidence type="ECO:0000313" key="13">
    <source>
        <dbReference type="EMBL" id="CAB9494988.1"/>
    </source>
</evidence>
<feature type="domain" description="Glycosyltransferase family 28 N-terminal" evidence="11">
    <location>
        <begin position="6"/>
        <end position="142"/>
    </location>
</feature>
<organism evidence="13 14">
    <name type="scientific">Alteromonas macleodii</name>
    <name type="common">Pseudoalteromonas macleodii</name>
    <dbReference type="NCBI Taxonomy" id="28108"/>
    <lineage>
        <taxon>Bacteria</taxon>
        <taxon>Pseudomonadati</taxon>
        <taxon>Pseudomonadota</taxon>
        <taxon>Gammaproteobacteria</taxon>
        <taxon>Alteromonadales</taxon>
        <taxon>Alteromonadaceae</taxon>
        <taxon>Alteromonas/Salinimonas group</taxon>
        <taxon>Alteromonas</taxon>
    </lineage>
</organism>
<dbReference type="AlphaFoldDB" id="A0A6T9Y5F5"/>
<dbReference type="EMBL" id="LR812090">
    <property type="protein sequence ID" value="CAB9494988.1"/>
    <property type="molecule type" value="Genomic_DNA"/>
</dbReference>
<dbReference type="GO" id="GO:0005975">
    <property type="term" value="P:carbohydrate metabolic process"/>
    <property type="evidence" value="ECO:0007669"/>
    <property type="project" value="InterPro"/>
</dbReference>
<keyword evidence="2 10" id="KW-0132">Cell division</keyword>
<dbReference type="GO" id="GO:0051301">
    <property type="term" value="P:cell division"/>
    <property type="evidence" value="ECO:0007669"/>
    <property type="project" value="UniProtKB-KW"/>
</dbReference>
<dbReference type="InterPro" id="IPR007235">
    <property type="entry name" value="Glyco_trans_28_C"/>
</dbReference>
<evidence type="ECO:0000256" key="2">
    <source>
        <dbReference type="ARBA" id="ARBA00022618"/>
    </source>
</evidence>
<comment type="function">
    <text evidence="10">Cell wall formation. Catalyzes the transfer of a GlcNAc subunit on undecaprenyl-pyrophosphoryl-MurNAc-pentapeptide (lipid intermediate I) to form undecaprenyl-pyrophosphoryl-MurNAc-(pentapeptide)GlcNAc (lipid intermediate II).</text>
</comment>
<evidence type="ECO:0000256" key="3">
    <source>
        <dbReference type="ARBA" id="ARBA00022676"/>
    </source>
</evidence>
<evidence type="ECO:0000256" key="1">
    <source>
        <dbReference type="ARBA" id="ARBA00022475"/>
    </source>
</evidence>
<keyword evidence="3 10" id="KW-0328">Glycosyltransferase</keyword>
<dbReference type="InterPro" id="IPR004276">
    <property type="entry name" value="GlycoTrans_28_N"/>
</dbReference>
<keyword evidence="5 10" id="KW-0133">Cell shape</keyword>
<feature type="binding site" evidence="10">
    <location>
        <begin position="12"/>
        <end position="14"/>
    </location>
    <ligand>
        <name>UDP-N-acetyl-alpha-D-glucosamine</name>
        <dbReference type="ChEBI" id="CHEBI:57705"/>
    </ligand>
</feature>
<evidence type="ECO:0000256" key="8">
    <source>
        <dbReference type="ARBA" id="ARBA00023306"/>
    </source>
</evidence>
<evidence type="ECO:0000256" key="5">
    <source>
        <dbReference type="ARBA" id="ARBA00022960"/>
    </source>
</evidence>
<keyword evidence="8 10" id="KW-0131">Cell cycle</keyword>
<comment type="similarity">
    <text evidence="10">Belongs to the glycosyltransferase 28 family. MurG subfamily.</text>
</comment>
<evidence type="ECO:0000256" key="4">
    <source>
        <dbReference type="ARBA" id="ARBA00022679"/>
    </source>
</evidence>
<dbReference type="UniPathway" id="UPA00219"/>
<dbReference type="GO" id="GO:0071555">
    <property type="term" value="P:cell wall organization"/>
    <property type="evidence" value="ECO:0007669"/>
    <property type="project" value="UniProtKB-KW"/>
</dbReference>
<dbReference type="Pfam" id="PF04101">
    <property type="entry name" value="Glyco_tran_28_C"/>
    <property type="match status" value="1"/>
</dbReference>
<dbReference type="NCBIfam" id="TIGR01133">
    <property type="entry name" value="murG"/>
    <property type="match status" value="1"/>
</dbReference>
<dbReference type="GO" id="GO:0008360">
    <property type="term" value="P:regulation of cell shape"/>
    <property type="evidence" value="ECO:0007669"/>
    <property type="project" value="UniProtKB-KW"/>
</dbReference>
<dbReference type="GO" id="GO:0050511">
    <property type="term" value="F:undecaprenyldiphospho-muramoylpentapeptide beta-N-acetylglucosaminyltransferase activity"/>
    <property type="evidence" value="ECO:0007669"/>
    <property type="project" value="UniProtKB-UniRule"/>
</dbReference>
<evidence type="ECO:0000259" key="11">
    <source>
        <dbReference type="Pfam" id="PF03033"/>
    </source>
</evidence>
<feature type="binding site" evidence="10">
    <location>
        <position position="124"/>
    </location>
    <ligand>
        <name>UDP-N-acetyl-alpha-D-glucosamine</name>
        <dbReference type="ChEBI" id="CHEBI:57705"/>
    </ligand>
</feature>
<evidence type="ECO:0000256" key="9">
    <source>
        <dbReference type="ARBA" id="ARBA00023316"/>
    </source>
</evidence>
<comment type="subcellular location">
    <subcellularLocation>
        <location evidence="10">Cell membrane</location>
        <topology evidence="10">Peripheral membrane protein</topology>
        <orientation evidence="10">Cytoplasmic side</orientation>
    </subcellularLocation>
</comment>
<keyword evidence="6 10" id="KW-0573">Peptidoglycan synthesis</keyword>
<evidence type="ECO:0000313" key="14">
    <source>
        <dbReference type="Proteomes" id="UP000509458"/>
    </source>
</evidence>
<dbReference type="GO" id="GO:0009252">
    <property type="term" value="P:peptidoglycan biosynthetic process"/>
    <property type="evidence" value="ECO:0007669"/>
    <property type="project" value="UniProtKB-UniRule"/>
</dbReference>
<feature type="binding site" evidence="10">
    <location>
        <begin position="284"/>
        <end position="289"/>
    </location>
    <ligand>
        <name>UDP-N-acetyl-alpha-D-glucosamine</name>
        <dbReference type="ChEBI" id="CHEBI:57705"/>
    </ligand>
</feature>
<proteinExistence type="inferred from homology"/>
<keyword evidence="4 10" id="KW-0808">Transferase</keyword>
<dbReference type="SUPFAM" id="SSF53756">
    <property type="entry name" value="UDP-Glycosyltransferase/glycogen phosphorylase"/>
    <property type="match status" value="1"/>
</dbReference>
<comment type="catalytic activity">
    <reaction evidence="10">
        <text>di-trans,octa-cis-undecaprenyl diphospho-N-acetyl-alpha-D-muramoyl-L-alanyl-D-glutamyl-meso-2,6-diaminopimeloyl-D-alanyl-D-alanine + UDP-N-acetyl-alpha-D-glucosamine = di-trans,octa-cis-undecaprenyl diphospho-[N-acetyl-alpha-D-glucosaminyl-(1-&gt;4)]-N-acetyl-alpha-D-muramoyl-L-alanyl-D-glutamyl-meso-2,6-diaminopimeloyl-D-alanyl-D-alanine + UDP + H(+)</text>
        <dbReference type="Rhea" id="RHEA:31227"/>
        <dbReference type="ChEBI" id="CHEBI:15378"/>
        <dbReference type="ChEBI" id="CHEBI:57705"/>
        <dbReference type="ChEBI" id="CHEBI:58223"/>
        <dbReference type="ChEBI" id="CHEBI:61387"/>
        <dbReference type="ChEBI" id="CHEBI:61388"/>
        <dbReference type="EC" id="2.4.1.227"/>
    </reaction>
</comment>
<name>A0A6T9Y5F5_ALTMA</name>
<dbReference type="Gene3D" id="3.40.50.2000">
    <property type="entry name" value="Glycogen Phosphorylase B"/>
    <property type="match status" value="2"/>
</dbReference>
<gene>
    <name evidence="10 13" type="primary">murG</name>
    <name evidence="13" type="ORF">ALFOR1_40372</name>
</gene>
<evidence type="ECO:0000256" key="10">
    <source>
        <dbReference type="HAMAP-Rule" id="MF_00033"/>
    </source>
</evidence>
<dbReference type="PANTHER" id="PTHR21015">
    <property type="entry name" value="UDP-N-ACETYLGLUCOSAMINE--N-ACETYLMURAMYL-(PENTAPEPTIDE) PYROPHOSPHORYL-UNDECAPRENOL N-ACETYLGLUCOSAMINE TRANSFERASE 1"/>
    <property type="match status" value="1"/>
</dbReference>